<accession>A0ACB9SMF4</accession>
<protein>
    <submittedName>
        <fullName evidence="1">Uncharacterized protein</fullName>
    </submittedName>
</protein>
<keyword evidence="2" id="KW-1185">Reference proteome</keyword>
<dbReference type="EMBL" id="CM043023">
    <property type="protein sequence ID" value="KAI4455664.1"/>
    <property type="molecule type" value="Genomic_DNA"/>
</dbReference>
<evidence type="ECO:0000313" key="2">
    <source>
        <dbReference type="Proteomes" id="UP001056778"/>
    </source>
</evidence>
<name>A0ACB9SMF4_HOLOL</name>
<organism evidence="1 2">
    <name type="scientific">Holotrichia oblita</name>
    <name type="common">Chafer beetle</name>
    <dbReference type="NCBI Taxonomy" id="644536"/>
    <lineage>
        <taxon>Eukaryota</taxon>
        <taxon>Metazoa</taxon>
        <taxon>Ecdysozoa</taxon>
        <taxon>Arthropoda</taxon>
        <taxon>Hexapoda</taxon>
        <taxon>Insecta</taxon>
        <taxon>Pterygota</taxon>
        <taxon>Neoptera</taxon>
        <taxon>Endopterygota</taxon>
        <taxon>Coleoptera</taxon>
        <taxon>Polyphaga</taxon>
        <taxon>Scarabaeiformia</taxon>
        <taxon>Scarabaeidae</taxon>
        <taxon>Melolonthinae</taxon>
        <taxon>Holotrichia</taxon>
    </lineage>
</organism>
<dbReference type="Proteomes" id="UP001056778">
    <property type="component" value="Chromosome 9"/>
</dbReference>
<evidence type="ECO:0000313" key="1">
    <source>
        <dbReference type="EMBL" id="KAI4455664.1"/>
    </source>
</evidence>
<proteinExistence type="predicted"/>
<comment type="caution">
    <text evidence="1">The sequence shown here is derived from an EMBL/GenBank/DDBJ whole genome shotgun (WGS) entry which is preliminary data.</text>
</comment>
<sequence>MIYIKKDENAYGDAAIGYVQLKKENSKWIVKCKICPEHKVNVKQYKVCSVIDEVQEIVDEVQCYDCAASAGGCKHAVAFIMWLHRRSEEPACTSVESYWKKSSLSKVGTSLNI</sequence>
<gene>
    <name evidence="1" type="ORF">MML48_9g00000120</name>
</gene>
<reference evidence="1" key="1">
    <citation type="submission" date="2022-04" db="EMBL/GenBank/DDBJ databases">
        <title>Chromosome-scale genome assembly of Holotrichia oblita Faldermann.</title>
        <authorList>
            <person name="Rongchong L."/>
        </authorList>
    </citation>
    <scope>NUCLEOTIDE SEQUENCE</scope>
    <source>
        <strain evidence="1">81SQS9</strain>
    </source>
</reference>